<reference evidence="2 3" key="1">
    <citation type="submission" date="2021-02" db="EMBL/GenBank/DDBJ databases">
        <title>De Novo genome assembly of isolated myxobacteria.</title>
        <authorList>
            <person name="Stevens D.C."/>
        </authorList>
    </citation>
    <scope>NUCLEOTIDE SEQUENCE [LARGE SCALE GENOMIC DNA]</scope>
    <source>
        <strain evidence="2 3">ATCC 29039</strain>
    </source>
</reference>
<comment type="caution">
    <text evidence="2">The sequence shown here is derived from an EMBL/GenBank/DDBJ whole genome shotgun (WGS) entry which is preliminary data.</text>
</comment>
<dbReference type="EMBL" id="JAFIMU010000007">
    <property type="protein sequence ID" value="MBN8229399.1"/>
    <property type="molecule type" value="Genomic_DNA"/>
</dbReference>
<gene>
    <name evidence="2" type="ORF">JYK02_17965</name>
</gene>
<evidence type="ECO:0000256" key="1">
    <source>
        <dbReference type="SAM" id="SignalP"/>
    </source>
</evidence>
<keyword evidence="3" id="KW-1185">Reference proteome</keyword>
<sequence length="132" mass="14022">MKRFTQALGMSVALVLLAVPVAYAGSKTTFNLIVNATSRYAEGSMGSARNSADTVQRVYCRTFADATYGESMRCYATNSANVTVTCGSSSPVLVRSVQAAGDESYVAFSWDVNGVCQTFDVLKGSHLEPKAP</sequence>
<dbReference type="Proteomes" id="UP000664052">
    <property type="component" value="Unassembled WGS sequence"/>
</dbReference>
<feature type="signal peptide" evidence="1">
    <location>
        <begin position="1"/>
        <end position="24"/>
    </location>
</feature>
<keyword evidence="1" id="KW-0732">Signal</keyword>
<evidence type="ECO:0000313" key="2">
    <source>
        <dbReference type="EMBL" id="MBN8229399.1"/>
    </source>
</evidence>
<organism evidence="2 3">
    <name type="scientific">Corallococcus macrosporus</name>
    <dbReference type="NCBI Taxonomy" id="35"/>
    <lineage>
        <taxon>Bacteria</taxon>
        <taxon>Pseudomonadati</taxon>
        <taxon>Myxococcota</taxon>
        <taxon>Myxococcia</taxon>
        <taxon>Myxococcales</taxon>
        <taxon>Cystobacterineae</taxon>
        <taxon>Myxococcaceae</taxon>
        <taxon>Corallococcus</taxon>
    </lineage>
</organism>
<protein>
    <submittedName>
        <fullName evidence="2">Uncharacterized protein</fullName>
    </submittedName>
</protein>
<proteinExistence type="predicted"/>
<accession>A0ABS3DCQ8</accession>
<evidence type="ECO:0000313" key="3">
    <source>
        <dbReference type="Proteomes" id="UP000664052"/>
    </source>
</evidence>
<dbReference type="RefSeq" id="WP_207052613.1">
    <property type="nucleotide sequence ID" value="NZ_JAFIMU010000007.1"/>
</dbReference>
<feature type="chain" id="PRO_5046385306" evidence="1">
    <location>
        <begin position="25"/>
        <end position="132"/>
    </location>
</feature>
<name>A0ABS3DCQ8_9BACT</name>